<dbReference type="InterPro" id="IPR052530">
    <property type="entry name" value="NAD(P)H_nitroreductase"/>
</dbReference>
<dbReference type="InterPro" id="IPR029479">
    <property type="entry name" value="Nitroreductase"/>
</dbReference>
<feature type="binding site" description="in other chain" evidence="8">
    <location>
        <begin position="10"/>
        <end position="12"/>
    </location>
    <ligand>
        <name>FMN</name>
        <dbReference type="ChEBI" id="CHEBI:58210"/>
        <note>ligand shared between dimeric partners</note>
    </ligand>
</feature>
<keyword evidence="2 7" id="KW-0285">Flavoprotein</keyword>
<dbReference type="SUPFAM" id="SSF55469">
    <property type="entry name" value="FMN-dependent nitroreductase-like"/>
    <property type="match status" value="1"/>
</dbReference>
<organism evidence="10 11">
    <name type="scientific">Psychroflexus aurantiacus</name>
    <dbReference type="NCBI Taxonomy" id="2709310"/>
    <lineage>
        <taxon>Bacteria</taxon>
        <taxon>Pseudomonadati</taxon>
        <taxon>Bacteroidota</taxon>
        <taxon>Flavobacteriia</taxon>
        <taxon>Flavobacteriales</taxon>
        <taxon>Flavobacteriaceae</taxon>
        <taxon>Psychroflexus</taxon>
    </lineage>
</organism>
<feature type="binding site" evidence="8">
    <location>
        <position position="41"/>
    </location>
    <ligand>
        <name>FMN</name>
        <dbReference type="ChEBI" id="CHEBI:58210"/>
        <note>ligand shared between dimeric partners</note>
    </ligand>
</feature>
<dbReference type="PANTHER" id="PTHR43821:SF1">
    <property type="entry name" value="NAD(P)H NITROREDUCTASE YDJA-RELATED"/>
    <property type="match status" value="1"/>
</dbReference>
<evidence type="ECO:0000256" key="6">
    <source>
        <dbReference type="ARBA" id="ARBA00023027"/>
    </source>
</evidence>
<dbReference type="EC" id="1.-.-.-" evidence="7"/>
<evidence type="ECO:0000313" key="11">
    <source>
        <dbReference type="Proteomes" id="UP000478505"/>
    </source>
</evidence>
<evidence type="ECO:0000259" key="9">
    <source>
        <dbReference type="Pfam" id="PF00881"/>
    </source>
</evidence>
<dbReference type="Proteomes" id="UP000478505">
    <property type="component" value="Unassembled WGS sequence"/>
</dbReference>
<protein>
    <recommendedName>
        <fullName evidence="7">Putative NAD(P)H nitroreductase</fullName>
        <ecNumber evidence="7">1.-.-.-</ecNumber>
    </recommendedName>
</protein>
<keyword evidence="5 7" id="KW-0560">Oxidoreductase</keyword>
<dbReference type="AlphaFoldDB" id="A0A6B3R304"/>
<comment type="similarity">
    <text evidence="1 7">Belongs to the nitroreductase family.</text>
</comment>
<dbReference type="PANTHER" id="PTHR43821">
    <property type="entry name" value="NAD(P)H NITROREDUCTASE YDJA-RELATED"/>
    <property type="match status" value="1"/>
</dbReference>
<evidence type="ECO:0000313" key="10">
    <source>
        <dbReference type="EMBL" id="NEV94893.1"/>
    </source>
</evidence>
<evidence type="ECO:0000256" key="2">
    <source>
        <dbReference type="ARBA" id="ARBA00022630"/>
    </source>
</evidence>
<dbReference type="GO" id="GO:0016491">
    <property type="term" value="F:oxidoreductase activity"/>
    <property type="evidence" value="ECO:0007669"/>
    <property type="project" value="UniProtKB-UniRule"/>
</dbReference>
<dbReference type="Gene3D" id="3.40.109.10">
    <property type="entry name" value="NADH Oxidase"/>
    <property type="match status" value="1"/>
</dbReference>
<reference evidence="10 11" key="1">
    <citation type="submission" date="2020-02" db="EMBL/GenBank/DDBJ databases">
        <title>Flavobacteriaceae Psychroflexus bacterium YR1-1, complete genome.</title>
        <authorList>
            <person name="Li Y."/>
            <person name="Wu S."/>
        </authorList>
    </citation>
    <scope>NUCLEOTIDE SEQUENCE [LARGE SCALE GENOMIC DNA]</scope>
    <source>
        <strain evidence="10 11">YR1-1</strain>
    </source>
</reference>
<sequence length="187" mass="21693">MDIFELIEKRRSVFPKQYNEEPILKEELDKILATANWAPNHKHTEPWRFKVMQGESKLKLAEFLVEKNAEWEGKPSSFKRKKIMSKFEQSHTVIAICIQKSPKGKPPEWEEISAVAMAVQNMWLACTALNIGSYWSSPSLINLVDDFFNLKEGESCLGFFYMGKYDGELQEGKRKSSVDTKIDYFLD</sequence>
<evidence type="ECO:0000256" key="8">
    <source>
        <dbReference type="PIRSR" id="PIRSR000232-1"/>
    </source>
</evidence>
<comment type="caution">
    <text evidence="10">The sequence shown here is derived from an EMBL/GenBank/DDBJ whole genome shotgun (WGS) entry which is preliminary data.</text>
</comment>
<dbReference type="InterPro" id="IPR026021">
    <property type="entry name" value="YdjA-like"/>
</dbReference>
<proteinExistence type="inferred from homology"/>
<keyword evidence="3 7" id="KW-0288">FMN</keyword>
<comment type="cofactor">
    <cofactor evidence="8">
        <name>FMN</name>
        <dbReference type="ChEBI" id="CHEBI:58210"/>
    </cofactor>
    <text evidence="8">Binds 1 FMN per subunit.</text>
</comment>
<evidence type="ECO:0000256" key="1">
    <source>
        <dbReference type="ARBA" id="ARBA00007118"/>
    </source>
</evidence>
<evidence type="ECO:0000256" key="4">
    <source>
        <dbReference type="ARBA" id="ARBA00022857"/>
    </source>
</evidence>
<name>A0A6B3R304_9FLAO</name>
<gene>
    <name evidence="10" type="ORF">G3567_12140</name>
</gene>
<dbReference type="InterPro" id="IPR000415">
    <property type="entry name" value="Nitroreductase-like"/>
</dbReference>
<keyword evidence="4 7" id="KW-0521">NADP</keyword>
<evidence type="ECO:0000256" key="7">
    <source>
        <dbReference type="PIRNR" id="PIRNR000232"/>
    </source>
</evidence>
<keyword evidence="11" id="KW-1185">Reference proteome</keyword>
<evidence type="ECO:0000256" key="5">
    <source>
        <dbReference type="ARBA" id="ARBA00023002"/>
    </source>
</evidence>
<evidence type="ECO:0000256" key="3">
    <source>
        <dbReference type="ARBA" id="ARBA00022643"/>
    </source>
</evidence>
<dbReference type="EMBL" id="JAAIKD010000007">
    <property type="protein sequence ID" value="NEV94893.1"/>
    <property type="molecule type" value="Genomic_DNA"/>
</dbReference>
<dbReference type="PIRSF" id="PIRSF000232">
    <property type="entry name" value="YdjA"/>
    <property type="match status" value="1"/>
</dbReference>
<feature type="binding site" description="in other chain" evidence="8">
    <location>
        <begin position="135"/>
        <end position="137"/>
    </location>
    <ligand>
        <name>FMN</name>
        <dbReference type="ChEBI" id="CHEBI:58210"/>
        <note>ligand shared between dimeric partners</note>
    </ligand>
</feature>
<dbReference type="CDD" id="cd02135">
    <property type="entry name" value="YdjA-like"/>
    <property type="match status" value="1"/>
</dbReference>
<keyword evidence="6 7" id="KW-0520">NAD</keyword>
<dbReference type="Pfam" id="PF00881">
    <property type="entry name" value="Nitroreductase"/>
    <property type="match status" value="1"/>
</dbReference>
<accession>A0A6B3R304</accession>
<feature type="domain" description="Nitroreductase" evidence="9">
    <location>
        <begin position="7"/>
        <end position="164"/>
    </location>
</feature>
<dbReference type="RefSeq" id="WP_164005586.1">
    <property type="nucleotide sequence ID" value="NZ_JAAIKD010000007.1"/>
</dbReference>